<dbReference type="GO" id="GO:0051536">
    <property type="term" value="F:iron-sulfur cluster binding"/>
    <property type="evidence" value="ECO:0007669"/>
    <property type="project" value="UniProtKB-KW"/>
</dbReference>
<evidence type="ECO:0000259" key="4">
    <source>
        <dbReference type="PROSITE" id="PS51379"/>
    </source>
</evidence>
<evidence type="ECO:0000313" key="5">
    <source>
        <dbReference type="EMBL" id="EEG50486.1"/>
    </source>
</evidence>
<keyword evidence="1" id="KW-0479">Metal-binding</keyword>
<organism evidence="5 6">
    <name type="scientific">Blautia hydrogenotrophica (strain DSM 10507 / JCM 14656 / S5a33)</name>
    <name type="common">Ruminococcus hydrogenotrophicus</name>
    <dbReference type="NCBI Taxonomy" id="476272"/>
    <lineage>
        <taxon>Bacteria</taxon>
        <taxon>Bacillati</taxon>
        <taxon>Bacillota</taxon>
        <taxon>Clostridia</taxon>
        <taxon>Lachnospirales</taxon>
        <taxon>Lachnospiraceae</taxon>
        <taxon>Blautia</taxon>
    </lineage>
</organism>
<dbReference type="Gene3D" id="3.30.70.20">
    <property type="match status" value="1"/>
</dbReference>
<evidence type="ECO:0000256" key="1">
    <source>
        <dbReference type="ARBA" id="ARBA00022723"/>
    </source>
</evidence>
<dbReference type="SUPFAM" id="SSF52218">
    <property type="entry name" value="Flavoproteins"/>
    <property type="match status" value="1"/>
</dbReference>
<dbReference type="PROSITE" id="PS00198">
    <property type="entry name" value="4FE4S_FER_1"/>
    <property type="match status" value="1"/>
</dbReference>
<dbReference type="Pfam" id="PF00037">
    <property type="entry name" value="Fer4"/>
    <property type="match status" value="1"/>
</dbReference>
<keyword evidence="3" id="KW-0411">Iron-sulfur</keyword>
<dbReference type="SUPFAM" id="SSF54862">
    <property type="entry name" value="4Fe-4S ferredoxins"/>
    <property type="match status" value="1"/>
</dbReference>
<reference evidence="5 6" key="1">
    <citation type="submission" date="2009-01" db="EMBL/GenBank/DDBJ databases">
        <authorList>
            <person name="Fulton L."/>
            <person name="Clifton S."/>
            <person name="Fulton B."/>
            <person name="Xu J."/>
            <person name="Minx P."/>
            <person name="Pepin K.H."/>
            <person name="Johnson M."/>
            <person name="Bhonagiri V."/>
            <person name="Nash W.E."/>
            <person name="Mardis E.R."/>
            <person name="Wilson R.K."/>
        </authorList>
    </citation>
    <scope>NUCLEOTIDE SEQUENCE [LARGE SCALE GENOMIC DNA]</scope>
    <source>
        <strain evidence="6">DSM 10507 / JCM 14656 / S5a33</strain>
    </source>
</reference>
<feature type="domain" description="4Fe-4S ferredoxin-type" evidence="4">
    <location>
        <begin position="122"/>
        <end position="150"/>
    </location>
</feature>
<dbReference type="InterPro" id="IPR029039">
    <property type="entry name" value="Flavoprotein-like_sf"/>
</dbReference>
<sequence>MVAVPVFGGRIPGVAAQRLRKLGGQGKRAVTLVVYGTRAYEDALLELNDVITDCGFQIVASGAFVAQHSMAPQVGSGRPDGADKEELRAFAGRVLKKVENGQAGKVEVPGNRPYKPQMQMPATPICLPSCTRCGTCAAICPTEAVRVCEDFVQTKAEKCILCMACTAACPENARVLPAPLQETMEQKLGALKDVRRENEVFL</sequence>
<dbReference type="GO" id="GO:0046872">
    <property type="term" value="F:metal ion binding"/>
    <property type="evidence" value="ECO:0007669"/>
    <property type="project" value="UniProtKB-KW"/>
</dbReference>
<accession>C0CII8</accession>
<dbReference type="InterPro" id="IPR017900">
    <property type="entry name" value="4Fe4S_Fe_S_CS"/>
</dbReference>
<evidence type="ECO:0000256" key="2">
    <source>
        <dbReference type="ARBA" id="ARBA00023004"/>
    </source>
</evidence>
<dbReference type="PATRIC" id="fig|476272.21.peg.3658"/>
<dbReference type="eggNOG" id="COG2221">
    <property type="taxonomic scope" value="Bacteria"/>
</dbReference>
<dbReference type="AlphaFoldDB" id="C0CII8"/>
<evidence type="ECO:0000256" key="3">
    <source>
        <dbReference type="ARBA" id="ARBA00023014"/>
    </source>
</evidence>
<dbReference type="PROSITE" id="PS51379">
    <property type="entry name" value="4FE4S_FER_2"/>
    <property type="match status" value="2"/>
</dbReference>
<keyword evidence="2" id="KW-0408">Iron</keyword>
<keyword evidence="6" id="KW-1185">Reference proteome</keyword>
<proteinExistence type="predicted"/>
<comment type="caution">
    <text evidence="5">The sequence shown here is derived from an EMBL/GenBank/DDBJ whole genome shotgun (WGS) entry which is preliminary data.</text>
</comment>
<dbReference type="HOGENOM" id="CLU_069541_0_0_9"/>
<dbReference type="Pfam" id="PF12800">
    <property type="entry name" value="Fer4_4"/>
    <property type="match status" value="1"/>
</dbReference>
<dbReference type="EMBL" id="ACBZ01000023">
    <property type="protein sequence ID" value="EEG50486.1"/>
    <property type="molecule type" value="Genomic_DNA"/>
</dbReference>
<dbReference type="InterPro" id="IPR017896">
    <property type="entry name" value="4Fe4S_Fe-S-bd"/>
</dbReference>
<gene>
    <name evidence="5" type="ORF">RUMHYD_00652</name>
</gene>
<evidence type="ECO:0000313" key="6">
    <source>
        <dbReference type="Proteomes" id="UP000003100"/>
    </source>
</evidence>
<protein>
    <recommendedName>
        <fullName evidence="4">4Fe-4S ferredoxin-type domain-containing protein</fullName>
    </recommendedName>
</protein>
<dbReference type="Proteomes" id="UP000003100">
    <property type="component" value="Unassembled WGS sequence"/>
</dbReference>
<feature type="domain" description="4Fe-4S ferredoxin-type" evidence="4">
    <location>
        <begin position="152"/>
        <end position="179"/>
    </location>
</feature>
<name>C0CII8_BLAHS</name>
<reference evidence="5 6" key="2">
    <citation type="submission" date="2009-02" db="EMBL/GenBank/DDBJ databases">
        <title>Draft genome sequence of Blautia hydrogenotrophica DSM 10507 (Ruminococcus hydrogenotrophicus DSM 10507).</title>
        <authorList>
            <person name="Sudarsanam P."/>
            <person name="Ley R."/>
            <person name="Guruge J."/>
            <person name="Turnbaugh P.J."/>
            <person name="Mahowald M."/>
            <person name="Liep D."/>
            <person name="Gordon J."/>
        </authorList>
    </citation>
    <scope>NUCLEOTIDE SEQUENCE [LARGE SCALE GENOMIC DNA]</scope>
    <source>
        <strain evidence="6">DSM 10507 / JCM 14656 / S5a33</strain>
    </source>
</reference>